<dbReference type="Proteomes" id="UP001305414">
    <property type="component" value="Unassembled WGS sequence"/>
</dbReference>
<gene>
    <name evidence="1" type="ORF">RRF57_010452</name>
</gene>
<reference evidence="1 2" key="1">
    <citation type="submission" date="2023-10" db="EMBL/GenBank/DDBJ databases">
        <title>Draft genome sequence of Xylaria bambusicola isolate GMP-LS, the root and basal stem rot pathogen of sugarcane in Indonesia.</title>
        <authorList>
            <person name="Selvaraj P."/>
            <person name="Muralishankar V."/>
            <person name="Muruganantham S."/>
            <person name="Sp S."/>
            <person name="Haryani S."/>
            <person name="Lau K.J.X."/>
            <person name="Naqvi N.I."/>
        </authorList>
    </citation>
    <scope>NUCLEOTIDE SEQUENCE [LARGE SCALE GENOMIC DNA]</scope>
    <source>
        <strain evidence="1">GMP-LS</strain>
    </source>
</reference>
<sequence length="79" mass="8540">MLIPTHAAPDLKFILHCAVGERFPAAAVDTVMCEPASPGNSNISAIWGDDCAPDWPLIQQVIGWHPSRVPEKWFSGNAS</sequence>
<evidence type="ECO:0000313" key="2">
    <source>
        <dbReference type="Proteomes" id="UP001305414"/>
    </source>
</evidence>
<proteinExistence type="predicted"/>
<dbReference type="EMBL" id="JAWHQM010000044">
    <property type="protein sequence ID" value="KAK5634740.1"/>
    <property type="molecule type" value="Genomic_DNA"/>
</dbReference>
<organism evidence="1 2">
    <name type="scientific">Xylaria bambusicola</name>
    <dbReference type="NCBI Taxonomy" id="326684"/>
    <lineage>
        <taxon>Eukaryota</taxon>
        <taxon>Fungi</taxon>
        <taxon>Dikarya</taxon>
        <taxon>Ascomycota</taxon>
        <taxon>Pezizomycotina</taxon>
        <taxon>Sordariomycetes</taxon>
        <taxon>Xylariomycetidae</taxon>
        <taxon>Xylariales</taxon>
        <taxon>Xylariaceae</taxon>
        <taxon>Xylaria</taxon>
    </lineage>
</organism>
<evidence type="ECO:0000313" key="1">
    <source>
        <dbReference type="EMBL" id="KAK5634740.1"/>
    </source>
</evidence>
<comment type="caution">
    <text evidence="1">The sequence shown here is derived from an EMBL/GenBank/DDBJ whole genome shotgun (WGS) entry which is preliminary data.</text>
</comment>
<protein>
    <submittedName>
        <fullName evidence="1">Uncharacterized protein</fullName>
    </submittedName>
</protein>
<name>A0AAN7ULA2_9PEZI</name>
<dbReference type="AlphaFoldDB" id="A0AAN7ULA2"/>
<keyword evidence="2" id="KW-1185">Reference proteome</keyword>
<accession>A0AAN7ULA2</accession>